<reference evidence="3" key="1">
    <citation type="submission" date="2018-06" db="EMBL/GenBank/DDBJ databases">
        <authorList>
            <person name="Zhirakovskaya E."/>
        </authorList>
    </citation>
    <scope>NUCLEOTIDE SEQUENCE</scope>
</reference>
<evidence type="ECO:0000259" key="2">
    <source>
        <dbReference type="Pfam" id="PF02357"/>
    </source>
</evidence>
<gene>
    <name evidence="3" type="ORF">MNBD_ALPHA11-1540</name>
</gene>
<keyword evidence="1" id="KW-0804">Transcription</keyword>
<sequence>MAMRWYIVQSYSNFERKVADAIREKVI</sequence>
<dbReference type="EMBL" id="UOEQ01000435">
    <property type="protein sequence ID" value="VAW22911.1"/>
    <property type="molecule type" value="Genomic_DNA"/>
</dbReference>
<dbReference type="Pfam" id="PF02357">
    <property type="entry name" value="NusG"/>
    <property type="match status" value="1"/>
</dbReference>
<dbReference type="SUPFAM" id="SSF82679">
    <property type="entry name" value="N-utilization substance G protein NusG, N-terminal domain"/>
    <property type="match status" value="1"/>
</dbReference>
<evidence type="ECO:0000313" key="3">
    <source>
        <dbReference type="EMBL" id="VAW22911.1"/>
    </source>
</evidence>
<dbReference type="InterPro" id="IPR006645">
    <property type="entry name" value="NGN-like_dom"/>
</dbReference>
<feature type="non-terminal residue" evidence="3">
    <location>
        <position position="27"/>
    </location>
</feature>
<evidence type="ECO:0000256" key="1">
    <source>
        <dbReference type="ARBA" id="ARBA00023163"/>
    </source>
</evidence>
<protein>
    <submittedName>
        <fullName evidence="3">Transcription antitermination protein NusG</fullName>
    </submittedName>
</protein>
<organism evidence="3">
    <name type="scientific">hydrothermal vent metagenome</name>
    <dbReference type="NCBI Taxonomy" id="652676"/>
    <lineage>
        <taxon>unclassified sequences</taxon>
        <taxon>metagenomes</taxon>
        <taxon>ecological metagenomes</taxon>
    </lineage>
</organism>
<feature type="domain" description="NusG-like N-terminal" evidence="2">
    <location>
        <begin position="3"/>
        <end position="25"/>
    </location>
</feature>
<dbReference type="InterPro" id="IPR036735">
    <property type="entry name" value="NGN_dom_sf"/>
</dbReference>
<proteinExistence type="predicted"/>
<name>A0A3B0TW44_9ZZZZ</name>
<dbReference type="AlphaFoldDB" id="A0A3B0TW44"/>
<accession>A0A3B0TW44</accession>
<dbReference type="GO" id="GO:0006354">
    <property type="term" value="P:DNA-templated transcription elongation"/>
    <property type="evidence" value="ECO:0007669"/>
    <property type="project" value="InterPro"/>
</dbReference>